<dbReference type="Pfam" id="PF00686">
    <property type="entry name" value="CBM_20"/>
    <property type="match status" value="1"/>
</dbReference>
<protein>
    <recommendedName>
        <fullName evidence="2">CBM20 domain-containing protein</fullName>
    </recommendedName>
</protein>
<dbReference type="CDD" id="cd05467">
    <property type="entry name" value="CBM20"/>
    <property type="match status" value="1"/>
</dbReference>
<sequence>MEALGASANCVSSISSASSSQNNMGSEAIQTVNSDQPKTVRVRFKLHKQCAFGQQFLVVGDDPNLGLWDPSEGVPLNWSEGHVWTAEVDVPCSKVISYKFVLVEMAGAVMWQPGPDRVLETWDTGKTISVSEDWDSPDFQNVVEEEHGAVDELNESSLTAEKAGEEGVDGNVPSLLISEDLERGVVEEGDDDVMREELDGNERMSDSDEPVMLLVAENITEEKNSSASDGLMSVASKEEEETTLGDLGRVAISGSDSSSLKNETRVVIDDGVPVLVPGLATLPAAEEVEVEEAKVEAEASSTDRSTADLSDEIEDSADLNPRNNNSIVEDTKAAAAIEPEIRVSAVLQRAEACDATAEEEKPRQHSREKQILDNDMQWGRRALHKFLTNLGFMQRS</sequence>
<feature type="region of interest" description="Disordered" evidence="1">
    <location>
        <begin position="238"/>
        <end position="258"/>
    </location>
</feature>
<dbReference type="EMBL" id="JBEAFC010000008">
    <property type="protein sequence ID" value="KAL1543552.1"/>
    <property type="molecule type" value="Genomic_DNA"/>
</dbReference>
<dbReference type="SMART" id="SM01065">
    <property type="entry name" value="CBM_2"/>
    <property type="match status" value="1"/>
</dbReference>
<dbReference type="AlphaFoldDB" id="A0ABD1GHF2"/>
<evidence type="ECO:0000313" key="3">
    <source>
        <dbReference type="EMBL" id="KAL1543552.1"/>
    </source>
</evidence>
<comment type="caution">
    <text evidence="3">The sequence shown here is derived from an EMBL/GenBank/DDBJ whole genome shotgun (WGS) entry which is preliminary data.</text>
</comment>
<dbReference type="Gene3D" id="2.60.40.10">
    <property type="entry name" value="Immunoglobulins"/>
    <property type="match status" value="1"/>
</dbReference>
<dbReference type="PANTHER" id="PTHR15048">
    <property type="entry name" value="STARCH-BINDING DOMAIN-CONTAINING PROTEIN 1"/>
    <property type="match status" value="1"/>
</dbReference>
<evidence type="ECO:0000313" key="4">
    <source>
        <dbReference type="Proteomes" id="UP001567538"/>
    </source>
</evidence>
<dbReference type="InterPro" id="IPR013784">
    <property type="entry name" value="Carb-bd-like_fold"/>
</dbReference>
<name>A0ABD1GHF2_SALDI</name>
<feature type="domain" description="CBM20" evidence="2">
    <location>
        <begin position="34"/>
        <end position="136"/>
    </location>
</feature>
<gene>
    <name evidence="3" type="ORF">AAHA92_20514</name>
</gene>
<dbReference type="PROSITE" id="PS51166">
    <property type="entry name" value="CBM20"/>
    <property type="match status" value="1"/>
</dbReference>
<accession>A0ABD1GHF2</accession>
<evidence type="ECO:0000256" key="1">
    <source>
        <dbReference type="SAM" id="MobiDB-lite"/>
    </source>
</evidence>
<dbReference type="Proteomes" id="UP001567538">
    <property type="component" value="Unassembled WGS sequence"/>
</dbReference>
<dbReference type="InterPro" id="IPR013783">
    <property type="entry name" value="Ig-like_fold"/>
</dbReference>
<reference evidence="3 4" key="1">
    <citation type="submission" date="2024-06" db="EMBL/GenBank/DDBJ databases">
        <title>A chromosome level genome sequence of Diviner's sage (Salvia divinorum).</title>
        <authorList>
            <person name="Ford S.A."/>
            <person name="Ro D.-K."/>
            <person name="Ness R.W."/>
            <person name="Phillips M.A."/>
        </authorList>
    </citation>
    <scope>NUCLEOTIDE SEQUENCE [LARGE SCALE GENOMIC DNA]</scope>
    <source>
        <strain evidence="3">SAF-2024a</strain>
        <tissue evidence="3">Leaf</tissue>
    </source>
</reference>
<evidence type="ECO:0000259" key="2">
    <source>
        <dbReference type="PROSITE" id="PS51166"/>
    </source>
</evidence>
<dbReference type="InterPro" id="IPR002044">
    <property type="entry name" value="CBM20"/>
</dbReference>
<dbReference type="PANTHER" id="PTHR15048:SF0">
    <property type="entry name" value="STARCH-BINDING DOMAIN-CONTAINING PROTEIN 1"/>
    <property type="match status" value="1"/>
</dbReference>
<proteinExistence type="predicted"/>
<dbReference type="FunFam" id="2.60.40.10:FF:000552">
    <property type="entry name" value="Related to glucoamylase"/>
    <property type="match status" value="1"/>
</dbReference>
<organism evidence="3 4">
    <name type="scientific">Salvia divinorum</name>
    <name type="common">Maria pastora</name>
    <name type="synonym">Diviner's sage</name>
    <dbReference type="NCBI Taxonomy" id="28513"/>
    <lineage>
        <taxon>Eukaryota</taxon>
        <taxon>Viridiplantae</taxon>
        <taxon>Streptophyta</taxon>
        <taxon>Embryophyta</taxon>
        <taxon>Tracheophyta</taxon>
        <taxon>Spermatophyta</taxon>
        <taxon>Magnoliopsida</taxon>
        <taxon>eudicotyledons</taxon>
        <taxon>Gunneridae</taxon>
        <taxon>Pentapetalae</taxon>
        <taxon>asterids</taxon>
        <taxon>lamiids</taxon>
        <taxon>Lamiales</taxon>
        <taxon>Lamiaceae</taxon>
        <taxon>Nepetoideae</taxon>
        <taxon>Mentheae</taxon>
        <taxon>Salviinae</taxon>
        <taxon>Salvia</taxon>
        <taxon>Salvia subgen. Calosphace</taxon>
    </lineage>
</organism>
<dbReference type="SUPFAM" id="SSF49452">
    <property type="entry name" value="Starch-binding domain-like"/>
    <property type="match status" value="1"/>
</dbReference>
<feature type="region of interest" description="Disordered" evidence="1">
    <location>
        <begin position="287"/>
        <end position="326"/>
    </location>
</feature>
<keyword evidence="4" id="KW-1185">Reference proteome</keyword>